<keyword evidence="3 4" id="KW-0862">Zinc</keyword>
<evidence type="ECO:0000256" key="1">
    <source>
        <dbReference type="ARBA" id="ARBA00022723"/>
    </source>
</evidence>
<proteinExistence type="predicted"/>
<keyword evidence="7" id="KW-1185">Reference proteome</keyword>
<dbReference type="GO" id="GO:0008270">
    <property type="term" value="F:zinc ion binding"/>
    <property type="evidence" value="ECO:0007669"/>
    <property type="project" value="UniProtKB-KW"/>
</dbReference>
<sequence length="314" mass="34906">MSSIRTTIARGPAGRIIPINCRQFLRGHCTYGETCKFLHPSDSRVSETSRAPSNEGKVACDRLLQQRNLCTDHVYEPIAWATVPCRFFISRGGWCPLAGQCHFIHDLGRPTEDVRVSSRSSAVSFAVDRTRSHCWAYVRGNCHDPNCPHLHPRDIRAYMKYTPCAWWPACQDASGCPFKHPKSMSRSGCSLDPELTGTSLASVTGAAQQGRRPPRSALTLDHFSGGRVGSPLWTEDSPIDYYDLAVASSIFRLPNILDENTRPSSNVFKESHHTLAPFSLHGSIKETKARRFSVAVTSVGDHHHHRDRSHSFAG</sequence>
<protein>
    <recommendedName>
        <fullName evidence="5">C3H1-type domain-containing protein</fullName>
    </recommendedName>
</protein>
<feature type="zinc finger region" description="C3H1-type" evidence="4">
    <location>
        <begin position="79"/>
        <end position="108"/>
    </location>
</feature>
<dbReference type="SUPFAM" id="SSF90229">
    <property type="entry name" value="CCCH zinc finger"/>
    <property type="match status" value="1"/>
</dbReference>
<evidence type="ECO:0000256" key="2">
    <source>
        <dbReference type="ARBA" id="ARBA00022771"/>
    </source>
</evidence>
<dbReference type="SMART" id="SM00356">
    <property type="entry name" value="ZnF_C3H1"/>
    <property type="match status" value="4"/>
</dbReference>
<feature type="zinc finger region" description="C3H1-type" evidence="4">
    <location>
        <begin position="20"/>
        <end position="42"/>
    </location>
</feature>
<dbReference type="Gene3D" id="3.30.1370.210">
    <property type="match status" value="2"/>
</dbReference>
<dbReference type="Pfam" id="PF00642">
    <property type="entry name" value="zf-CCCH"/>
    <property type="match status" value="1"/>
</dbReference>
<evidence type="ECO:0000256" key="4">
    <source>
        <dbReference type="PROSITE-ProRule" id="PRU00723"/>
    </source>
</evidence>
<evidence type="ECO:0000256" key="3">
    <source>
        <dbReference type="ARBA" id="ARBA00022833"/>
    </source>
</evidence>
<name>A0A9P5ZW88_PLEER</name>
<feature type="zinc finger region" description="C3H1-type" evidence="4">
    <location>
        <begin position="128"/>
        <end position="154"/>
    </location>
</feature>
<keyword evidence="1 4" id="KW-0479">Metal-binding</keyword>
<dbReference type="InterPro" id="IPR036855">
    <property type="entry name" value="Znf_CCCH_sf"/>
</dbReference>
<dbReference type="EMBL" id="MU154574">
    <property type="protein sequence ID" value="KAF9494308.1"/>
    <property type="molecule type" value="Genomic_DNA"/>
</dbReference>
<dbReference type="Pfam" id="PF14608">
    <property type="entry name" value="zf-CCCH_2"/>
    <property type="match status" value="2"/>
</dbReference>
<gene>
    <name evidence="6" type="ORF">BDN71DRAFT_993687</name>
</gene>
<feature type="domain" description="C3H1-type" evidence="5">
    <location>
        <begin position="128"/>
        <end position="154"/>
    </location>
</feature>
<organism evidence="6 7">
    <name type="scientific">Pleurotus eryngii</name>
    <name type="common">Boletus of the steppes</name>
    <dbReference type="NCBI Taxonomy" id="5323"/>
    <lineage>
        <taxon>Eukaryota</taxon>
        <taxon>Fungi</taxon>
        <taxon>Dikarya</taxon>
        <taxon>Basidiomycota</taxon>
        <taxon>Agaricomycotina</taxon>
        <taxon>Agaricomycetes</taxon>
        <taxon>Agaricomycetidae</taxon>
        <taxon>Agaricales</taxon>
        <taxon>Pleurotineae</taxon>
        <taxon>Pleurotaceae</taxon>
        <taxon>Pleurotus</taxon>
    </lineage>
</organism>
<feature type="domain" description="C3H1-type" evidence="5">
    <location>
        <begin position="79"/>
        <end position="108"/>
    </location>
</feature>
<feature type="domain" description="C3H1-type" evidence="5">
    <location>
        <begin position="20"/>
        <end position="42"/>
    </location>
</feature>
<comment type="caution">
    <text evidence="6">The sequence shown here is derived from an EMBL/GenBank/DDBJ whole genome shotgun (WGS) entry which is preliminary data.</text>
</comment>
<dbReference type="AlphaFoldDB" id="A0A9P5ZW88"/>
<dbReference type="PROSITE" id="PS50103">
    <property type="entry name" value="ZF_C3H1"/>
    <property type="match status" value="3"/>
</dbReference>
<evidence type="ECO:0000313" key="6">
    <source>
        <dbReference type="EMBL" id="KAF9494308.1"/>
    </source>
</evidence>
<keyword evidence="2 4" id="KW-0863">Zinc-finger</keyword>
<dbReference type="OrthoDB" id="410307at2759"/>
<evidence type="ECO:0000313" key="7">
    <source>
        <dbReference type="Proteomes" id="UP000807025"/>
    </source>
</evidence>
<evidence type="ECO:0000259" key="5">
    <source>
        <dbReference type="PROSITE" id="PS50103"/>
    </source>
</evidence>
<dbReference type="Proteomes" id="UP000807025">
    <property type="component" value="Unassembled WGS sequence"/>
</dbReference>
<dbReference type="InterPro" id="IPR000571">
    <property type="entry name" value="Znf_CCCH"/>
</dbReference>
<reference evidence="6" key="1">
    <citation type="submission" date="2020-11" db="EMBL/GenBank/DDBJ databases">
        <authorList>
            <consortium name="DOE Joint Genome Institute"/>
            <person name="Ahrendt S."/>
            <person name="Riley R."/>
            <person name="Andreopoulos W."/>
            <person name="Labutti K."/>
            <person name="Pangilinan J."/>
            <person name="Ruiz-Duenas F.J."/>
            <person name="Barrasa J.M."/>
            <person name="Sanchez-Garcia M."/>
            <person name="Camarero S."/>
            <person name="Miyauchi S."/>
            <person name="Serrano A."/>
            <person name="Linde D."/>
            <person name="Babiker R."/>
            <person name="Drula E."/>
            <person name="Ayuso-Fernandez I."/>
            <person name="Pacheco R."/>
            <person name="Padilla G."/>
            <person name="Ferreira P."/>
            <person name="Barriuso J."/>
            <person name="Kellner H."/>
            <person name="Castanera R."/>
            <person name="Alfaro M."/>
            <person name="Ramirez L."/>
            <person name="Pisabarro A.G."/>
            <person name="Kuo A."/>
            <person name="Tritt A."/>
            <person name="Lipzen A."/>
            <person name="He G."/>
            <person name="Yan M."/>
            <person name="Ng V."/>
            <person name="Cullen D."/>
            <person name="Martin F."/>
            <person name="Rosso M.-N."/>
            <person name="Henrissat B."/>
            <person name="Hibbett D."/>
            <person name="Martinez A.T."/>
            <person name="Grigoriev I.V."/>
        </authorList>
    </citation>
    <scope>NUCLEOTIDE SEQUENCE</scope>
    <source>
        <strain evidence="6">ATCC 90797</strain>
    </source>
</reference>
<accession>A0A9P5ZW88</accession>